<dbReference type="EMBL" id="SDCO01000022">
    <property type="protein sequence ID" value="TCX58565.1"/>
    <property type="molecule type" value="Genomic_DNA"/>
</dbReference>
<protein>
    <submittedName>
        <fullName evidence="1">Uncharacterized protein</fullName>
    </submittedName>
</protein>
<gene>
    <name evidence="1" type="ORF">ETE84_24130</name>
</gene>
<evidence type="ECO:0000313" key="1">
    <source>
        <dbReference type="EMBL" id="TCX58565.1"/>
    </source>
</evidence>
<proteinExistence type="predicted"/>
<organism evidence="1">
    <name type="scientific">Klebsiella quasipneumoniae</name>
    <dbReference type="NCBI Taxonomy" id="1463165"/>
    <lineage>
        <taxon>Bacteria</taxon>
        <taxon>Pseudomonadati</taxon>
        <taxon>Pseudomonadota</taxon>
        <taxon>Gammaproteobacteria</taxon>
        <taxon>Enterobacterales</taxon>
        <taxon>Enterobacteriaceae</taxon>
        <taxon>Klebsiella/Raoultella group</taxon>
        <taxon>Klebsiella</taxon>
        <taxon>Klebsiella pneumoniae complex</taxon>
    </lineage>
</organism>
<name>A0A483K927_9ENTR</name>
<sequence>MDYSNNTHYKHSLNKQKQSNPLIFIKKSEKTLQRFCPFAKSAADENISLNKITPYRGDWRPL</sequence>
<comment type="caution">
    <text evidence="1">The sequence shown here is derived from an EMBL/GenBank/DDBJ whole genome shotgun (WGS) entry which is preliminary data.</text>
</comment>
<reference evidence="1" key="1">
    <citation type="submission" date="2019-01" db="EMBL/GenBank/DDBJ databases">
        <authorList>
            <person name="Lista F."/>
            <person name="Anselmo A."/>
        </authorList>
    </citation>
    <scope>NUCLEOTIDE SEQUENCE</scope>
    <source>
        <strain evidence="1">8S</strain>
    </source>
</reference>
<dbReference type="AlphaFoldDB" id="A0A483K927"/>
<accession>A0A483K927</accession>